<dbReference type="GO" id="GO:0042597">
    <property type="term" value="C:periplasmic space"/>
    <property type="evidence" value="ECO:0007669"/>
    <property type="project" value="InterPro"/>
</dbReference>
<evidence type="ECO:0000256" key="1">
    <source>
        <dbReference type="ARBA" id="ARBA00022448"/>
    </source>
</evidence>
<feature type="signal peptide" evidence="8">
    <location>
        <begin position="1"/>
        <end position="20"/>
    </location>
</feature>
<evidence type="ECO:0008006" key="11">
    <source>
        <dbReference type="Google" id="ProtNLM"/>
    </source>
</evidence>
<dbReference type="GO" id="GO:0009055">
    <property type="term" value="F:electron transfer activity"/>
    <property type="evidence" value="ECO:0007669"/>
    <property type="project" value="InterPro"/>
</dbReference>
<evidence type="ECO:0000256" key="2">
    <source>
        <dbReference type="ARBA" id="ARBA00022617"/>
    </source>
</evidence>
<feature type="binding site" description="covalent" evidence="7">
    <location>
        <position position="136"/>
    </location>
    <ligand>
        <name>heme c</name>
        <dbReference type="ChEBI" id="CHEBI:61717"/>
    </ligand>
</feature>
<dbReference type="OrthoDB" id="5520910at2"/>
<evidence type="ECO:0000256" key="3">
    <source>
        <dbReference type="ARBA" id="ARBA00022723"/>
    </source>
</evidence>
<keyword evidence="1" id="KW-0813">Transport</keyword>
<reference evidence="9 10" key="1">
    <citation type="journal article" date="2014" name="BMC Genomics">
        <title>A genomic perspective on a new bacterial genus and species from the Alcaligenaceae family, Basilea psittacipulmonis.</title>
        <authorList>
            <person name="Whiteson K.L."/>
            <person name="Hernandez D."/>
            <person name="Lazarevic V."/>
            <person name="Gaia N."/>
            <person name="Farinelli L."/>
            <person name="Francois P."/>
            <person name="Pilo P."/>
            <person name="Frey J."/>
            <person name="Schrenzel J."/>
        </authorList>
    </citation>
    <scope>NUCLEOTIDE SEQUENCE [LARGE SCALE GENOMIC DNA]</scope>
    <source>
        <strain evidence="9 10">DSM 24701</strain>
    </source>
</reference>
<feature type="binding site" description="axial binding residue" evidence="6">
    <location>
        <position position="140"/>
    </location>
    <ligand>
        <name>heme c</name>
        <dbReference type="ChEBI" id="CHEBI:61717"/>
    </ligand>
    <ligandPart>
        <name>Fe</name>
        <dbReference type="ChEBI" id="CHEBI:18248"/>
    </ligandPart>
</feature>
<evidence type="ECO:0000256" key="4">
    <source>
        <dbReference type="ARBA" id="ARBA00022982"/>
    </source>
</evidence>
<keyword evidence="10" id="KW-1185">Reference proteome</keyword>
<evidence type="ECO:0000313" key="9">
    <source>
        <dbReference type="EMBL" id="AIL32670.1"/>
    </source>
</evidence>
<organism evidence="9 10">
    <name type="scientific">Basilea psittacipulmonis DSM 24701</name>
    <dbReference type="NCBI Taxonomy" id="1072685"/>
    <lineage>
        <taxon>Bacteria</taxon>
        <taxon>Pseudomonadati</taxon>
        <taxon>Pseudomonadota</taxon>
        <taxon>Betaproteobacteria</taxon>
        <taxon>Burkholderiales</taxon>
        <taxon>Alcaligenaceae</taxon>
        <taxon>Basilea</taxon>
    </lineage>
</organism>
<dbReference type="EMBL" id="CP009238">
    <property type="protein sequence ID" value="AIL32670.1"/>
    <property type="molecule type" value="Genomic_DNA"/>
</dbReference>
<dbReference type="InterPro" id="IPR012127">
    <property type="entry name" value="Cyt_c_prime"/>
</dbReference>
<dbReference type="InterPro" id="IPR002321">
    <property type="entry name" value="Cyt_c_II"/>
</dbReference>
<keyword evidence="4" id="KW-0249">Electron transport</keyword>
<keyword evidence="5 6" id="KW-0408">Iron</keyword>
<feature type="chain" id="PRO_5001717457" description="Cytochrome C" evidence="8">
    <location>
        <begin position="21"/>
        <end position="145"/>
    </location>
</feature>
<keyword evidence="8" id="KW-0732">Signal</keyword>
<dbReference type="STRING" id="1072685.IX83_04535"/>
<protein>
    <recommendedName>
        <fullName evidence="11">Cytochrome C</fullName>
    </recommendedName>
</protein>
<comment type="PTM">
    <text evidence="7">Binds 1 heme group per subunit.</text>
</comment>
<gene>
    <name evidence="9" type="ORF">IX83_04535</name>
</gene>
<evidence type="ECO:0000313" key="10">
    <source>
        <dbReference type="Proteomes" id="UP000028945"/>
    </source>
</evidence>
<dbReference type="InterPro" id="IPR015984">
    <property type="entry name" value="Cyt_c_prime_subgr"/>
</dbReference>
<dbReference type="PRINTS" id="PR00608">
    <property type="entry name" value="CYTCHROMECII"/>
</dbReference>
<evidence type="ECO:0000256" key="8">
    <source>
        <dbReference type="SAM" id="SignalP"/>
    </source>
</evidence>
<evidence type="ECO:0000256" key="7">
    <source>
        <dbReference type="PIRSR" id="PIRSR000027-2"/>
    </source>
</evidence>
<proteinExistence type="predicted"/>
<dbReference type="InterPro" id="IPR010980">
    <property type="entry name" value="Cyt_c/b562"/>
</dbReference>
<dbReference type="Gene3D" id="1.20.120.10">
    <property type="entry name" value="Cytochrome c/b562"/>
    <property type="match status" value="1"/>
</dbReference>
<dbReference type="PROSITE" id="PS51009">
    <property type="entry name" value="CYTCII"/>
    <property type="match status" value="1"/>
</dbReference>
<dbReference type="KEGG" id="bpsi:IX83_04535"/>
<dbReference type="eggNOG" id="COG3909">
    <property type="taxonomic scope" value="Bacteria"/>
</dbReference>
<sequence length="145" mass="15546">MKKILLAFLLVCITVGVVQAAPTTQERTIKYRQSAFTVLANQFGKLASVVKGGTPYQADQVKAQVALIATLADLPFEGFDVGTEGGDAKTEIWSQASAFNQKTDDFKVAVKALQEAADTSDLNQVKIAFGKVGASCKSCHNDFRN</sequence>
<dbReference type="GO" id="GO:0020037">
    <property type="term" value="F:heme binding"/>
    <property type="evidence" value="ECO:0007669"/>
    <property type="project" value="InterPro"/>
</dbReference>
<keyword evidence="3 6" id="KW-0479">Metal-binding</keyword>
<dbReference type="Pfam" id="PF01322">
    <property type="entry name" value="Cytochrom_C_2"/>
    <property type="match status" value="1"/>
</dbReference>
<accession>A0A077DCQ5</accession>
<dbReference type="Proteomes" id="UP000028945">
    <property type="component" value="Chromosome"/>
</dbReference>
<feature type="binding site" description="covalent" evidence="7">
    <location>
        <position position="139"/>
    </location>
    <ligand>
        <name>heme c</name>
        <dbReference type="ChEBI" id="CHEBI:61717"/>
    </ligand>
</feature>
<dbReference type="GO" id="GO:0022900">
    <property type="term" value="P:electron transport chain"/>
    <property type="evidence" value="ECO:0007669"/>
    <property type="project" value="InterPro"/>
</dbReference>
<dbReference type="GO" id="GO:0005506">
    <property type="term" value="F:iron ion binding"/>
    <property type="evidence" value="ECO:0007669"/>
    <property type="project" value="InterPro"/>
</dbReference>
<dbReference type="HOGENOM" id="CLU_106713_4_0_4"/>
<name>A0A077DCQ5_9BURK</name>
<evidence type="ECO:0000256" key="5">
    <source>
        <dbReference type="ARBA" id="ARBA00023004"/>
    </source>
</evidence>
<dbReference type="PIRSF" id="PIRSF000027">
    <property type="entry name" value="Cytc_c_prime"/>
    <property type="match status" value="1"/>
</dbReference>
<dbReference type="SUPFAM" id="SSF47175">
    <property type="entry name" value="Cytochromes"/>
    <property type="match status" value="1"/>
</dbReference>
<evidence type="ECO:0000256" key="6">
    <source>
        <dbReference type="PIRSR" id="PIRSR000027-1"/>
    </source>
</evidence>
<dbReference type="AlphaFoldDB" id="A0A077DCQ5"/>
<keyword evidence="2 7" id="KW-0349">Heme</keyword>
<dbReference type="RefSeq" id="WP_038499646.1">
    <property type="nucleotide sequence ID" value="NZ_AFWK01000111.1"/>
</dbReference>